<sequence length="471" mass="48241">MDSWQFNKIAGAVLGTIFLMFGGSLIAEGIFHSEAPETPGYEIIVAEGDEGGESGGEEATIAPIAVRMQEASAEDGEGRFRACQACHSVSDDGANGIGPGLWNVVNRPIASHEGFTYSQAMSGFSEGGSVNWDYEHLDGFLENPSAYIEGTAMGYQGIRDPADRADLIAYLRSLASEPAPLPEPPAEGEMAEGEAAEGEEVAEAETGEEGEEVEAAGAATQTSPSDTDTNTQAPGTTDPDTGSSMPGQDQAPVMSDETQPETRANEVQESTYGSENGEAAASEEETASEPSAGDDQNATANDAASGADESAGEEAETNAGGGEDAASGEEAASSDADSEEAAGAAPSEGASGGEVVEVAGDPAAGESVFRRCQACHKVGEGASNGIGPELNGVMGDKPGAVEGYSFSSNYQDWAADKEEWTAELMKGWLSDPRGTVQGTKMAFAGLKNEDDLNNVIAYLASFGEDGSQSGN</sequence>
<evidence type="ECO:0000313" key="10">
    <source>
        <dbReference type="Proteomes" id="UP000004310"/>
    </source>
</evidence>
<reference evidence="9 10" key="1">
    <citation type="journal article" date="2010" name="J. Bacteriol.">
        <title>Genome sequence of Fulvimarina pelagi HTCC2506T, a Mn(II)-oxidizing alphaproteobacterium possessing an aerobic anoxygenic photosynthetic gene cluster and Xanthorhodopsin.</title>
        <authorList>
            <person name="Kang I."/>
            <person name="Oh H.M."/>
            <person name="Lim S.I."/>
            <person name="Ferriera S."/>
            <person name="Giovannoni S.J."/>
            <person name="Cho J.C."/>
        </authorList>
    </citation>
    <scope>NUCLEOTIDE SEQUENCE [LARGE SCALE GENOMIC DNA]</scope>
    <source>
        <strain evidence="9 10">HTCC2506</strain>
    </source>
</reference>
<keyword evidence="4" id="KW-0249">Electron transport</keyword>
<feature type="compositionally biased region" description="Polar residues" evidence="7">
    <location>
        <begin position="261"/>
        <end position="272"/>
    </location>
</feature>
<evidence type="ECO:0000256" key="7">
    <source>
        <dbReference type="SAM" id="MobiDB-lite"/>
    </source>
</evidence>
<feature type="compositionally biased region" description="Low complexity" evidence="7">
    <location>
        <begin position="324"/>
        <end position="359"/>
    </location>
</feature>
<keyword evidence="10" id="KW-1185">Reference proteome</keyword>
<evidence type="ECO:0000256" key="3">
    <source>
        <dbReference type="ARBA" id="ARBA00022723"/>
    </source>
</evidence>
<evidence type="ECO:0000259" key="8">
    <source>
        <dbReference type="PROSITE" id="PS51007"/>
    </source>
</evidence>
<evidence type="ECO:0000256" key="6">
    <source>
        <dbReference type="PROSITE-ProRule" id="PRU00433"/>
    </source>
</evidence>
<feature type="compositionally biased region" description="Acidic residues" evidence="7">
    <location>
        <begin position="189"/>
        <end position="214"/>
    </location>
</feature>
<keyword evidence="1" id="KW-0813">Transport</keyword>
<feature type="region of interest" description="Disordered" evidence="7">
    <location>
        <begin position="177"/>
        <end position="359"/>
    </location>
</feature>
<protein>
    <submittedName>
        <fullName evidence="9">Cytochrome c</fullName>
    </submittedName>
</protein>
<evidence type="ECO:0000256" key="2">
    <source>
        <dbReference type="ARBA" id="ARBA00022617"/>
    </source>
</evidence>
<dbReference type="PANTHER" id="PTHR11961">
    <property type="entry name" value="CYTOCHROME C"/>
    <property type="match status" value="1"/>
</dbReference>
<dbReference type="SUPFAM" id="SSF46626">
    <property type="entry name" value="Cytochrome c"/>
    <property type="match status" value="2"/>
</dbReference>
<keyword evidence="2 6" id="KW-0349">Heme</keyword>
<dbReference type="HOGENOM" id="CLU_060944_4_2_5"/>
<name>Q0G7Q9_9HYPH</name>
<dbReference type="STRING" id="217511.GCA_001463845_01690"/>
<dbReference type="Proteomes" id="UP000004310">
    <property type="component" value="Unassembled WGS sequence"/>
</dbReference>
<dbReference type="InterPro" id="IPR036909">
    <property type="entry name" value="Cyt_c-like_dom_sf"/>
</dbReference>
<dbReference type="GO" id="GO:0009055">
    <property type="term" value="F:electron transfer activity"/>
    <property type="evidence" value="ECO:0007669"/>
    <property type="project" value="InterPro"/>
</dbReference>
<dbReference type="GO" id="GO:0020037">
    <property type="term" value="F:heme binding"/>
    <property type="evidence" value="ECO:0007669"/>
    <property type="project" value="InterPro"/>
</dbReference>
<dbReference type="InterPro" id="IPR002327">
    <property type="entry name" value="Cyt_c_1A/1B"/>
</dbReference>
<proteinExistence type="predicted"/>
<feature type="compositionally biased region" description="Polar residues" evidence="7">
    <location>
        <begin position="220"/>
        <end position="247"/>
    </location>
</feature>
<keyword evidence="5 6" id="KW-0408">Iron</keyword>
<dbReference type="eggNOG" id="COG3474">
    <property type="taxonomic scope" value="Bacteria"/>
</dbReference>
<dbReference type="InterPro" id="IPR009056">
    <property type="entry name" value="Cyt_c-like_dom"/>
</dbReference>
<evidence type="ECO:0000256" key="5">
    <source>
        <dbReference type="ARBA" id="ARBA00023004"/>
    </source>
</evidence>
<evidence type="ECO:0000313" key="9">
    <source>
        <dbReference type="EMBL" id="EAU42305.1"/>
    </source>
</evidence>
<feature type="domain" description="Cytochrome c" evidence="8">
    <location>
        <begin position="360"/>
        <end position="463"/>
    </location>
</feature>
<dbReference type="RefSeq" id="WP_007066280.1">
    <property type="nucleotide sequence ID" value="NZ_DS022272.1"/>
</dbReference>
<evidence type="ECO:0000256" key="4">
    <source>
        <dbReference type="ARBA" id="ARBA00022982"/>
    </source>
</evidence>
<dbReference type="PRINTS" id="PR00604">
    <property type="entry name" value="CYTCHRMECIAB"/>
</dbReference>
<dbReference type="EMBL" id="AATP01000001">
    <property type="protein sequence ID" value="EAU42305.1"/>
    <property type="molecule type" value="Genomic_DNA"/>
</dbReference>
<comment type="caution">
    <text evidence="9">The sequence shown here is derived from an EMBL/GenBank/DDBJ whole genome shotgun (WGS) entry which is preliminary data.</text>
</comment>
<organism evidence="9 10">
    <name type="scientific">Fulvimarina pelagi HTCC2506</name>
    <dbReference type="NCBI Taxonomy" id="314231"/>
    <lineage>
        <taxon>Bacteria</taxon>
        <taxon>Pseudomonadati</taxon>
        <taxon>Pseudomonadota</taxon>
        <taxon>Alphaproteobacteria</taxon>
        <taxon>Hyphomicrobiales</taxon>
        <taxon>Aurantimonadaceae</taxon>
        <taxon>Fulvimarina</taxon>
    </lineage>
</organism>
<dbReference type="GO" id="GO:0046872">
    <property type="term" value="F:metal ion binding"/>
    <property type="evidence" value="ECO:0007669"/>
    <property type="project" value="UniProtKB-KW"/>
</dbReference>
<evidence type="ECO:0000256" key="1">
    <source>
        <dbReference type="ARBA" id="ARBA00022448"/>
    </source>
</evidence>
<dbReference type="PROSITE" id="PS51007">
    <property type="entry name" value="CYTC"/>
    <property type="match status" value="2"/>
</dbReference>
<dbReference type="Gene3D" id="1.10.760.10">
    <property type="entry name" value="Cytochrome c-like domain"/>
    <property type="match status" value="2"/>
</dbReference>
<gene>
    <name evidence="9" type="ORF">FP2506_05686</name>
</gene>
<dbReference type="AlphaFoldDB" id="Q0G7Q9"/>
<keyword evidence="3 6" id="KW-0479">Metal-binding</keyword>
<accession>Q0G7Q9</accession>
<feature type="domain" description="Cytochrome c" evidence="8">
    <location>
        <begin position="71"/>
        <end position="175"/>
    </location>
</feature>
<dbReference type="Pfam" id="PF00034">
    <property type="entry name" value="Cytochrom_C"/>
    <property type="match status" value="2"/>
</dbReference>